<evidence type="ECO:0000259" key="3">
    <source>
        <dbReference type="Pfam" id="PF18340"/>
    </source>
</evidence>
<dbReference type="CDD" id="cd17933">
    <property type="entry name" value="DEXSc_RecD-like"/>
    <property type="match status" value="1"/>
</dbReference>
<dbReference type="SUPFAM" id="SSF52540">
    <property type="entry name" value="P-loop containing nucleoside triphosphate hydrolases"/>
    <property type="match status" value="2"/>
</dbReference>
<name>A0A4C3BFF2_ECOLX</name>
<dbReference type="GO" id="GO:0003678">
    <property type="term" value="F:DNA helicase activity"/>
    <property type="evidence" value="ECO:0007669"/>
    <property type="project" value="InterPro"/>
</dbReference>
<feature type="domain" description="DNA helicase TraI type C-terminal" evidence="1">
    <location>
        <begin position="911"/>
        <end position="1068"/>
    </location>
</feature>
<dbReference type="Pfam" id="PF18340">
    <property type="entry name" value="TraI_2B"/>
    <property type="match status" value="1"/>
</dbReference>
<evidence type="ECO:0000259" key="1">
    <source>
        <dbReference type="Pfam" id="PF07057"/>
    </source>
</evidence>
<dbReference type="Gene3D" id="6.10.140.290">
    <property type="match status" value="1"/>
</dbReference>
<dbReference type="InterPro" id="IPR027417">
    <property type="entry name" value="P-loop_NTPase"/>
</dbReference>
<dbReference type="GO" id="GO:0005524">
    <property type="term" value="F:ATP binding"/>
    <property type="evidence" value="ECO:0007669"/>
    <property type="project" value="InterPro"/>
</dbReference>
<dbReference type="Gene3D" id="3.40.50.300">
    <property type="entry name" value="P-loop containing nucleotide triphosphate hydrolases"/>
    <property type="match status" value="2"/>
</dbReference>
<evidence type="ECO:0000313" key="5">
    <source>
        <dbReference type="Proteomes" id="UP000300926"/>
    </source>
</evidence>
<proteinExistence type="predicted"/>
<dbReference type="InterPro" id="IPR014129">
    <property type="entry name" value="Conjug_relaxase_TraI"/>
</dbReference>
<comment type="caution">
    <text evidence="4">The sequence shown here is derived from an EMBL/GenBank/DDBJ whole genome shotgun (WGS) entry which is preliminary data.</text>
</comment>
<dbReference type="AlphaFoldDB" id="A0A4C3BFF2"/>
<dbReference type="InterPro" id="IPR009767">
    <property type="entry name" value="DNA_helicase_TraI_C"/>
</dbReference>
<dbReference type="GO" id="GO:0016818">
    <property type="term" value="F:hydrolase activity, acting on acid anhydrides, in phosphorus-containing anhydrides"/>
    <property type="evidence" value="ECO:0007669"/>
    <property type="project" value="InterPro"/>
</dbReference>
<reference evidence="4 5" key="1">
    <citation type="submission" date="2018-04" db="EMBL/GenBank/DDBJ databases">
        <title>Large scale genomics of bovine and human commensal E. coli to reveal the emerging process of EHEC.</title>
        <authorList>
            <person name="Arimizu Y."/>
            <person name="Ogura Y."/>
        </authorList>
    </citation>
    <scope>NUCLEOTIDE SEQUENCE [LARGE SCALE GENOMIC DNA]</scope>
    <source>
        <strain evidence="4 5">ECSC038</strain>
    </source>
</reference>
<accession>A0A4C3BFF2</accession>
<dbReference type="Gene3D" id="2.30.30.940">
    <property type="match status" value="1"/>
</dbReference>
<dbReference type="Pfam" id="PF18272">
    <property type="entry name" value="ssDNA_TraI_N"/>
    <property type="match status" value="1"/>
</dbReference>
<gene>
    <name evidence="4" type="primary">traI_1</name>
    <name evidence="4" type="ORF">ExPECSC038_03955</name>
</gene>
<organism evidence="4 5">
    <name type="scientific">Escherichia coli</name>
    <dbReference type="NCBI Taxonomy" id="562"/>
    <lineage>
        <taxon>Bacteria</taxon>
        <taxon>Pseudomonadati</taxon>
        <taxon>Pseudomonadota</taxon>
        <taxon>Gammaproteobacteria</taxon>
        <taxon>Enterobacterales</taxon>
        <taxon>Enterobacteriaceae</taxon>
        <taxon>Escherichia</taxon>
    </lineage>
</organism>
<sequence length="1202" mass="131367">MNTYRWQGGEQRPATIISEPDRNVRYARLAGDFAASVKAGEESVAQVSGVREQAILTQAIRSELKTQGVLGHQEVTMTALSPVWLDSRSRYLRDMYRPGMVMEQWNPETRSHDRYVIDRVTAQSHSLTLRDAQGETQVVRISSLDSSWSLFRPEKMPVADGERLRVTGKISGLRVSGGDRLQVASVSEDAMTVVVPGRAEPASLPVSDSPFTALKLENGWVETPGHSVSDSAKVFASVTQMAMDNATLNGLARSGRDVRLYSSLDETRTAEKLARNPSFTVVSEQIKARAGETLLETAISHQKSALHTPAQQAIHLALPVVESKNLAFSQVDLLTEAKSFAAEGTSFVDLGREIDAQIKRGDLLHVDVAKGYGTDLLVSRASYEAEKSILRHILEGKEAVTPLMERVPGELMEKLTSGQRAATRMILETSDRFTVVQGYAGVGKTTQFRAVMSAVNMLPESERPRVVGLGPTHRAVGEMRSAGVDAQTLASFLHDTQLQQRSGETPDFSNTLFLLDESSMVGNTDMARAYALIAAGGGRAVASGDTDQLQAIAPGQPFRLQQTRSAADVAIMKEIVRQTPELREAVYSLINRDVERALSGLESVKPSQVPRQEGAWAPEHSVTEFSHSQEAKLAEAQQKAMLKGEAFPDIPMTLYEAIVRDYTGRTPEAREQTLIVTHLNEDRRVLNSMIHDAREKAGELGKEQVMVPVLNTANIRDGELRRLSTWENNPDALALVDSVYHRIAGISKDDGLITLEDAEGNTRLISPREAVAEGVTLYTPDTIRVGTGDRMRFTKSDRERGYVANSVWTVTAVSGDSVTLSDGQQTRVIRPGQERAEQHIDLAYAITAHGAQGASETFAIALEGTEGGRKQMAGFESAYVALSRMKQHVQVYTDNRQGWTDAINNAVQKGTAHDVLEPGSDREVMNAERLFSTARELRDVAAGRAVLRQAGLAGGDSPARFIAPGRKYPQPYVALPAFDRNGKSAGIWLNPLTTDDGNGLRGFSGEGRVKGSGDAQFVALQGSRNGESLLADNMQDGVRIARDNPDSGVVVRIAGEGRPWNPGAITGGRVWGDIPDNSVQPGAGNGEPITAEVLAQRQAEEAIRRETERRADEIVRKMAENKPDLPDGKTEQAVREITGQERDRAAITEREAALPESVLREPQREREAVREVARENLLQERLQQMELDMVRDLQKEKTLGGD</sequence>
<evidence type="ECO:0000313" key="4">
    <source>
        <dbReference type="EMBL" id="GCO40774.1"/>
    </source>
</evidence>
<dbReference type="Pfam" id="PF07057">
    <property type="entry name" value="TraI_C"/>
    <property type="match status" value="1"/>
</dbReference>
<dbReference type="NCBIfam" id="NF011300">
    <property type="entry name" value="PRK14712.1"/>
    <property type="match status" value="1"/>
</dbReference>
<dbReference type="EMBL" id="BFIH01000073">
    <property type="protein sequence ID" value="GCO40774.1"/>
    <property type="molecule type" value="Genomic_DNA"/>
</dbReference>
<feature type="domain" description="TraI N-terminal subdomain" evidence="2">
    <location>
        <begin position="21"/>
        <end position="73"/>
    </location>
</feature>
<dbReference type="Pfam" id="PF13604">
    <property type="entry name" value="AAA_30"/>
    <property type="match status" value="1"/>
</dbReference>
<dbReference type="GO" id="GO:0003677">
    <property type="term" value="F:DNA binding"/>
    <property type="evidence" value="ECO:0007669"/>
    <property type="project" value="InterPro"/>
</dbReference>
<protein>
    <submittedName>
        <fullName evidence="4">Conjugal transfer protein TraI</fullName>
    </submittedName>
</protein>
<feature type="domain" description="TraI 2B/2B-like" evidence="3">
    <location>
        <begin position="79"/>
        <end position="158"/>
    </location>
</feature>
<dbReference type="Proteomes" id="UP000300926">
    <property type="component" value="Unassembled WGS sequence"/>
</dbReference>
<dbReference type="NCBIfam" id="TIGR02760">
    <property type="entry name" value="TraI_TIGR"/>
    <property type="match status" value="1"/>
</dbReference>
<evidence type="ECO:0000259" key="2">
    <source>
        <dbReference type="Pfam" id="PF18272"/>
    </source>
</evidence>
<dbReference type="InterPro" id="IPR040668">
    <property type="entry name" value="TraI_2B"/>
</dbReference>
<dbReference type="CDD" id="cd18809">
    <property type="entry name" value="SF1_C_RecD"/>
    <property type="match status" value="1"/>
</dbReference>
<dbReference type="InterPro" id="IPR040987">
    <property type="entry name" value="TraI_N"/>
</dbReference>